<name>A0A1Y3BNJ1_EURMA</name>
<gene>
    <name evidence="2" type="ORF">BLA29_007550</name>
</gene>
<evidence type="ECO:0000256" key="1">
    <source>
        <dbReference type="SAM" id="MobiDB-lite"/>
    </source>
</evidence>
<feature type="compositionally biased region" description="Basic and acidic residues" evidence="1">
    <location>
        <begin position="102"/>
        <end position="120"/>
    </location>
</feature>
<feature type="compositionally biased region" description="Polar residues" evidence="1">
    <location>
        <begin position="67"/>
        <end position="84"/>
    </location>
</feature>
<comment type="caution">
    <text evidence="2">The sequence shown here is derived from an EMBL/GenBank/DDBJ whole genome shotgun (WGS) entry which is preliminary data.</text>
</comment>
<proteinExistence type="predicted"/>
<organism evidence="2 3">
    <name type="scientific">Euroglyphus maynei</name>
    <name type="common">Mayne's house dust mite</name>
    <dbReference type="NCBI Taxonomy" id="6958"/>
    <lineage>
        <taxon>Eukaryota</taxon>
        <taxon>Metazoa</taxon>
        <taxon>Ecdysozoa</taxon>
        <taxon>Arthropoda</taxon>
        <taxon>Chelicerata</taxon>
        <taxon>Arachnida</taxon>
        <taxon>Acari</taxon>
        <taxon>Acariformes</taxon>
        <taxon>Sarcoptiformes</taxon>
        <taxon>Astigmata</taxon>
        <taxon>Psoroptidia</taxon>
        <taxon>Analgoidea</taxon>
        <taxon>Pyroglyphidae</taxon>
        <taxon>Pyroglyphinae</taxon>
        <taxon>Euroglyphus</taxon>
    </lineage>
</organism>
<feature type="region of interest" description="Disordered" evidence="1">
    <location>
        <begin position="17"/>
        <end position="120"/>
    </location>
</feature>
<dbReference type="OrthoDB" id="31170at2759"/>
<dbReference type="Proteomes" id="UP000194236">
    <property type="component" value="Unassembled WGS sequence"/>
</dbReference>
<reference evidence="2 3" key="1">
    <citation type="submission" date="2017-03" db="EMBL/GenBank/DDBJ databases">
        <title>Genome Survey of Euroglyphus maynei.</title>
        <authorList>
            <person name="Arlian L.G."/>
            <person name="Morgan M.S."/>
            <person name="Rider S.D."/>
        </authorList>
    </citation>
    <scope>NUCLEOTIDE SEQUENCE [LARGE SCALE GENOMIC DNA]</scope>
    <source>
        <strain evidence="2">Arlian Lab</strain>
        <tissue evidence="2">Whole body</tissue>
    </source>
</reference>
<evidence type="ECO:0000313" key="2">
    <source>
        <dbReference type="EMBL" id="OTF81363.1"/>
    </source>
</evidence>
<dbReference type="EMBL" id="MUJZ01014085">
    <property type="protein sequence ID" value="OTF81363.1"/>
    <property type="molecule type" value="Genomic_DNA"/>
</dbReference>
<accession>A0A1Y3BNJ1</accession>
<evidence type="ECO:0000313" key="3">
    <source>
        <dbReference type="Proteomes" id="UP000194236"/>
    </source>
</evidence>
<sequence length="120" mass="12846">TNSNGPTNLAAAIANAKLKRTTSIKEEGGNSNGDNSSSSSVAVARNAAPGNLMDEMAKTLARRRAQAESNIQPQNPQDGCNNDRFNNKDGNKTSMVNGCSPSKDDSKDYHNRYDDDIKDV</sequence>
<dbReference type="AlphaFoldDB" id="A0A1Y3BNJ1"/>
<protein>
    <submittedName>
        <fullName evidence="2">Uncharacterized protein</fullName>
    </submittedName>
</protein>
<feature type="non-terminal residue" evidence="2">
    <location>
        <position position="1"/>
    </location>
</feature>
<keyword evidence="3" id="KW-1185">Reference proteome</keyword>